<dbReference type="EMBL" id="JAAPAO010000843">
    <property type="protein sequence ID" value="KAF4653201.1"/>
    <property type="molecule type" value="Genomic_DNA"/>
</dbReference>
<dbReference type="OrthoDB" id="413296at2759"/>
<evidence type="ECO:0000313" key="3">
    <source>
        <dbReference type="Proteomes" id="UP000591131"/>
    </source>
</evidence>
<evidence type="ECO:0000256" key="1">
    <source>
        <dbReference type="SAM" id="MobiDB-lite"/>
    </source>
</evidence>
<name>A0A7J6L360_PERCH</name>
<protein>
    <submittedName>
        <fullName evidence="2">Uncharacterized protein</fullName>
    </submittedName>
</protein>
<dbReference type="AlphaFoldDB" id="A0A7J6L360"/>
<reference evidence="2 3" key="1">
    <citation type="submission" date="2020-04" db="EMBL/GenBank/DDBJ databases">
        <title>Perkinsus chesapeaki whole genome sequence.</title>
        <authorList>
            <person name="Bogema D.R."/>
        </authorList>
    </citation>
    <scope>NUCLEOTIDE SEQUENCE [LARGE SCALE GENOMIC DNA]</scope>
    <source>
        <strain evidence="2">ATCC PRA-425</strain>
    </source>
</reference>
<dbReference type="Proteomes" id="UP000591131">
    <property type="component" value="Unassembled WGS sequence"/>
</dbReference>
<comment type="caution">
    <text evidence="2">The sequence shown here is derived from an EMBL/GenBank/DDBJ whole genome shotgun (WGS) entry which is preliminary data.</text>
</comment>
<gene>
    <name evidence="2" type="ORF">FOL47_010653</name>
</gene>
<accession>A0A7J6L360</accession>
<keyword evidence="3" id="KW-1185">Reference proteome</keyword>
<evidence type="ECO:0000313" key="2">
    <source>
        <dbReference type="EMBL" id="KAF4653201.1"/>
    </source>
</evidence>
<sequence>MIGTRKRSIVENTVQERKQQKAVVGRQQQHKGRGGGGRWVDPMDFIDFILNHDSLTEEFCYMTRTGNSGGAYDLQIVPFSQINPYDYYTISLRGVTSFRRGSIEFTPLHVWQRDQALYKRVMNIPFFAKYRKWKLYTIWRSAVIRQRMRKCRNVLSKSLFILDPTLSSALLAVRKECVKVSNWSLLDLTTPTSKPGTKMAPVGQESYGYRGYGGGRGTGQRGARFKWPISDSQTVQMTGAGGCCCRIEDFTRAQEACREKLSKDLEGVWSGVKDTVMMACARSLSDFLIANGFHQPANLRGVLEILEDQVKDEGDNDADTPPASADDHLPSYTEQATTRTKCRRLVKFIRTCEYILSDSVSAMCFRSTEGFLGLLDKYMKQIEAEEERRRNESTSGAAAAEKSSSSLLLSRAGTMKSILTHHIRAGNLGGPEGVSIERPIFIVECTFIPGEGGTQHRRGVHVDQYSRLEFSPSGQDFRVFIEESLMESLRAVSSCPSFLALPEFQPFIAPLAEVATTSDLPTASSSSSTAAAVSALSNNEQLREVLNMISNRVENLFQKVMDYTETYQRFVEMYDENEGVNIEEEFGPQAELAVYRNGLVK</sequence>
<organism evidence="2 3">
    <name type="scientific">Perkinsus chesapeaki</name>
    <name type="common">Clam parasite</name>
    <name type="synonym">Perkinsus andrewsi</name>
    <dbReference type="NCBI Taxonomy" id="330153"/>
    <lineage>
        <taxon>Eukaryota</taxon>
        <taxon>Sar</taxon>
        <taxon>Alveolata</taxon>
        <taxon>Perkinsozoa</taxon>
        <taxon>Perkinsea</taxon>
        <taxon>Perkinsida</taxon>
        <taxon>Perkinsidae</taxon>
        <taxon>Perkinsus</taxon>
    </lineage>
</organism>
<proteinExistence type="predicted"/>
<feature type="region of interest" description="Disordered" evidence="1">
    <location>
        <begin position="312"/>
        <end position="333"/>
    </location>
</feature>